<comment type="caution">
    <text evidence="1">The sequence shown here is derived from an EMBL/GenBank/DDBJ whole genome shotgun (WGS) entry which is preliminary data.</text>
</comment>
<organism evidence="1 2">
    <name type="scientific">Autumnicola musiva</name>
    <dbReference type="NCBI Taxonomy" id="3075589"/>
    <lineage>
        <taxon>Bacteria</taxon>
        <taxon>Pseudomonadati</taxon>
        <taxon>Bacteroidota</taxon>
        <taxon>Flavobacteriia</taxon>
        <taxon>Flavobacteriales</taxon>
        <taxon>Flavobacteriaceae</taxon>
        <taxon>Autumnicola</taxon>
    </lineage>
</organism>
<dbReference type="RefSeq" id="WP_311502758.1">
    <property type="nucleotide sequence ID" value="NZ_JAVRHK010000004.1"/>
</dbReference>
<accession>A0ABU3D5Y2</accession>
<keyword evidence="2" id="KW-1185">Reference proteome</keyword>
<proteinExistence type="predicted"/>
<name>A0ABU3D5Y2_9FLAO</name>
<dbReference type="Proteomes" id="UP001262582">
    <property type="component" value="Unassembled WGS sequence"/>
</dbReference>
<evidence type="ECO:0000313" key="2">
    <source>
        <dbReference type="Proteomes" id="UP001262582"/>
    </source>
</evidence>
<evidence type="ECO:0008006" key="3">
    <source>
        <dbReference type="Google" id="ProtNLM"/>
    </source>
</evidence>
<evidence type="ECO:0000313" key="1">
    <source>
        <dbReference type="EMBL" id="MDT0676413.1"/>
    </source>
</evidence>
<reference evidence="1 2" key="1">
    <citation type="submission" date="2023-09" db="EMBL/GenBank/DDBJ databases">
        <authorList>
            <person name="Rey-Velasco X."/>
        </authorList>
    </citation>
    <scope>NUCLEOTIDE SEQUENCE [LARGE SCALE GENOMIC DNA]</scope>
    <source>
        <strain evidence="1 2">F117</strain>
    </source>
</reference>
<dbReference type="EMBL" id="JAVRHK010000004">
    <property type="protein sequence ID" value="MDT0676413.1"/>
    <property type="molecule type" value="Genomic_DNA"/>
</dbReference>
<gene>
    <name evidence="1" type="ORF">RM539_07445</name>
</gene>
<sequence length="43" mass="4918">MEAIRAFAGKELNVAVVAEKAQKMMLDFDKEVRHYEVIYSDNG</sequence>
<protein>
    <recommendedName>
        <fullName evidence="3">Integrase catalytic domain-containing protein</fullName>
    </recommendedName>
</protein>